<dbReference type="EMBL" id="ML220113">
    <property type="protein sequence ID" value="TGZ83692.1"/>
    <property type="molecule type" value="Genomic_DNA"/>
</dbReference>
<accession>A0A4S2N373</accession>
<gene>
    <name evidence="1" type="ORF">EX30DRAFT_338304</name>
</gene>
<evidence type="ECO:0000313" key="2">
    <source>
        <dbReference type="Proteomes" id="UP000298138"/>
    </source>
</evidence>
<organism evidence="1 2">
    <name type="scientific">Ascodesmis nigricans</name>
    <dbReference type="NCBI Taxonomy" id="341454"/>
    <lineage>
        <taxon>Eukaryota</taxon>
        <taxon>Fungi</taxon>
        <taxon>Dikarya</taxon>
        <taxon>Ascomycota</taxon>
        <taxon>Pezizomycotina</taxon>
        <taxon>Pezizomycetes</taxon>
        <taxon>Pezizales</taxon>
        <taxon>Ascodesmidaceae</taxon>
        <taxon>Ascodesmis</taxon>
    </lineage>
</organism>
<dbReference type="InParanoid" id="A0A4S2N373"/>
<reference evidence="1 2" key="1">
    <citation type="submission" date="2019-04" db="EMBL/GenBank/DDBJ databases">
        <title>Comparative genomics and transcriptomics to analyze fruiting body development in filamentous ascomycetes.</title>
        <authorList>
            <consortium name="DOE Joint Genome Institute"/>
            <person name="Lutkenhaus R."/>
            <person name="Traeger S."/>
            <person name="Breuer J."/>
            <person name="Kuo A."/>
            <person name="Lipzen A."/>
            <person name="Pangilinan J."/>
            <person name="Dilworth D."/>
            <person name="Sandor L."/>
            <person name="Poggeler S."/>
            <person name="Barry K."/>
            <person name="Grigoriev I.V."/>
            <person name="Nowrousian M."/>
        </authorList>
    </citation>
    <scope>NUCLEOTIDE SEQUENCE [LARGE SCALE GENOMIC DNA]</scope>
    <source>
        <strain evidence="1 2">CBS 389.68</strain>
    </source>
</reference>
<keyword evidence="2" id="KW-1185">Reference proteome</keyword>
<dbReference type="Proteomes" id="UP000298138">
    <property type="component" value="Unassembled WGS sequence"/>
</dbReference>
<proteinExistence type="predicted"/>
<protein>
    <submittedName>
        <fullName evidence="1">Uncharacterized protein</fullName>
    </submittedName>
</protein>
<name>A0A4S2N373_9PEZI</name>
<dbReference type="OrthoDB" id="5371510at2759"/>
<dbReference type="AlphaFoldDB" id="A0A4S2N373"/>
<sequence>MSQAPKSQLTVGPTPINTPIRPISITRPSYGLENHPIHTFRHITEGDTLIYIDTLTSPRPPLRLPSSSFLSTDSAIFQKYLSPTYQYRVLRRKKLLKNGLPMGVKFVIDLTPPIDGEEAVEMIEKLWCPEPVLRWKTNPHKLARRYIEPDGEDDFGAKTEQAVSPELRQFHKVAWGPKGPFPLEEKGGERKEVETDNVKAEQGAPAAYSLARHVAAIERVLGILMGIGPHIYSATMWYTIVKVAEMLGVGKKVAEYVIKWFNDGNIEFIEFFTPLCMEIAEIIQSPELFRNCFSLAVSRQLAGVKEDYPRYQTNINATCQAIKERIMKKWKYIFDMAWFDELEIIRLFNQWLANKDGEFDADFLDLVKTARENAHMIVKLKLDEIQNSELFFSNRCGIWRYTKVTLCRKTDDSLGQSDFSTVCGQ</sequence>
<evidence type="ECO:0000313" key="1">
    <source>
        <dbReference type="EMBL" id="TGZ83692.1"/>
    </source>
</evidence>